<dbReference type="InterPro" id="IPR001789">
    <property type="entry name" value="Sig_transdc_resp-reg_receiver"/>
</dbReference>
<dbReference type="InterPro" id="IPR050595">
    <property type="entry name" value="Bact_response_regulator"/>
</dbReference>
<dbReference type="CDD" id="cd17574">
    <property type="entry name" value="REC_OmpR"/>
    <property type="match status" value="1"/>
</dbReference>
<evidence type="ECO:0000313" key="5">
    <source>
        <dbReference type="Proteomes" id="UP000199400"/>
    </source>
</evidence>
<keyword evidence="5" id="KW-1185">Reference proteome</keyword>
<dbReference type="SUPFAM" id="SSF52172">
    <property type="entry name" value="CheY-like"/>
    <property type="match status" value="1"/>
</dbReference>
<evidence type="ECO:0000256" key="1">
    <source>
        <dbReference type="ARBA" id="ARBA00022553"/>
    </source>
</evidence>
<feature type="domain" description="Response regulatory" evidence="3">
    <location>
        <begin position="14"/>
        <end position="129"/>
    </location>
</feature>
<dbReference type="AlphaFoldDB" id="A0A1I2ATV1"/>
<dbReference type="OrthoDB" id="9790791at2"/>
<gene>
    <name evidence="4" type="ORF">SAMN02745121_04356</name>
</gene>
<organism evidence="4 5">
    <name type="scientific">Nannocystis exedens</name>
    <dbReference type="NCBI Taxonomy" id="54"/>
    <lineage>
        <taxon>Bacteria</taxon>
        <taxon>Pseudomonadati</taxon>
        <taxon>Myxococcota</taxon>
        <taxon>Polyangia</taxon>
        <taxon>Nannocystales</taxon>
        <taxon>Nannocystaceae</taxon>
        <taxon>Nannocystis</taxon>
    </lineage>
</organism>
<dbReference type="GO" id="GO:0000160">
    <property type="term" value="P:phosphorelay signal transduction system"/>
    <property type="evidence" value="ECO:0007669"/>
    <property type="project" value="InterPro"/>
</dbReference>
<dbReference type="PROSITE" id="PS50110">
    <property type="entry name" value="RESPONSE_REGULATORY"/>
    <property type="match status" value="1"/>
</dbReference>
<evidence type="ECO:0000256" key="2">
    <source>
        <dbReference type="PROSITE-ProRule" id="PRU00169"/>
    </source>
</evidence>
<evidence type="ECO:0000259" key="3">
    <source>
        <dbReference type="PROSITE" id="PS50110"/>
    </source>
</evidence>
<dbReference type="InterPro" id="IPR011006">
    <property type="entry name" value="CheY-like_superfamily"/>
</dbReference>
<keyword evidence="1 2" id="KW-0597">Phosphoprotein</keyword>
<dbReference type="PANTHER" id="PTHR44591:SF3">
    <property type="entry name" value="RESPONSE REGULATORY DOMAIN-CONTAINING PROTEIN"/>
    <property type="match status" value="1"/>
</dbReference>
<dbReference type="Pfam" id="PF00072">
    <property type="entry name" value="Response_reg"/>
    <property type="match status" value="1"/>
</dbReference>
<dbReference type="PANTHER" id="PTHR44591">
    <property type="entry name" value="STRESS RESPONSE REGULATOR PROTEIN 1"/>
    <property type="match status" value="1"/>
</dbReference>
<proteinExistence type="predicted"/>
<accession>A0A1I2ATV1</accession>
<name>A0A1I2ATV1_9BACT</name>
<dbReference type="SMART" id="SM00448">
    <property type="entry name" value="REC"/>
    <property type="match status" value="1"/>
</dbReference>
<feature type="modified residue" description="4-aspartylphosphate" evidence="2">
    <location>
        <position position="64"/>
    </location>
</feature>
<reference evidence="5" key="1">
    <citation type="submission" date="2016-10" db="EMBL/GenBank/DDBJ databases">
        <authorList>
            <person name="Varghese N."/>
            <person name="Submissions S."/>
        </authorList>
    </citation>
    <scope>NUCLEOTIDE SEQUENCE [LARGE SCALE GENOMIC DNA]</scope>
    <source>
        <strain evidence="5">ATCC 25963</strain>
    </source>
</reference>
<protein>
    <submittedName>
        <fullName evidence="4">Response regulator receiver domain-containing protein</fullName>
    </submittedName>
</protein>
<dbReference type="Proteomes" id="UP000199400">
    <property type="component" value="Unassembled WGS sequence"/>
</dbReference>
<evidence type="ECO:0000313" key="4">
    <source>
        <dbReference type="EMBL" id="SFE47008.1"/>
    </source>
</evidence>
<dbReference type="Gene3D" id="3.40.50.2300">
    <property type="match status" value="1"/>
</dbReference>
<sequence>MNVENEGPMNRAPIILIVEDDRDIRDVLAEILAEEGYQVLVAEDGADGLRRLAEGPQPDLILLDLMMPRMDGYQFREEQRKNPVWSGIPLVLLTAGVETSDKITALGALDVVRKPVKIDFLLELIGAVVRRAA</sequence>
<dbReference type="EMBL" id="FOMX01000014">
    <property type="protein sequence ID" value="SFE47008.1"/>
    <property type="molecule type" value="Genomic_DNA"/>
</dbReference>
<dbReference type="STRING" id="54.SAMN02745121_04356"/>